<feature type="compositionally biased region" description="Low complexity" evidence="1">
    <location>
        <begin position="168"/>
        <end position="177"/>
    </location>
</feature>
<keyword evidence="2" id="KW-1133">Transmembrane helix</keyword>
<feature type="transmembrane region" description="Helical" evidence="2">
    <location>
        <begin position="395"/>
        <end position="414"/>
    </location>
</feature>
<evidence type="ECO:0000259" key="3">
    <source>
        <dbReference type="Pfam" id="PF13966"/>
    </source>
</evidence>
<accession>A0ABQ8EFE1</accession>
<protein>
    <recommendedName>
        <fullName evidence="3">Reverse transcriptase zinc-binding domain-containing protein</fullName>
    </recommendedName>
</protein>
<feature type="region of interest" description="Disordered" evidence="1">
    <location>
        <begin position="148"/>
        <end position="181"/>
    </location>
</feature>
<organism evidence="4 5">
    <name type="scientific">Brassica napus</name>
    <name type="common">Rape</name>
    <dbReference type="NCBI Taxonomy" id="3708"/>
    <lineage>
        <taxon>Eukaryota</taxon>
        <taxon>Viridiplantae</taxon>
        <taxon>Streptophyta</taxon>
        <taxon>Embryophyta</taxon>
        <taxon>Tracheophyta</taxon>
        <taxon>Spermatophyta</taxon>
        <taxon>Magnoliopsida</taxon>
        <taxon>eudicotyledons</taxon>
        <taxon>Gunneridae</taxon>
        <taxon>Pentapetalae</taxon>
        <taxon>rosids</taxon>
        <taxon>malvids</taxon>
        <taxon>Brassicales</taxon>
        <taxon>Brassicaceae</taxon>
        <taxon>Brassiceae</taxon>
        <taxon>Brassica</taxon>
    </lineage>
</organism>
<comment type="caution">
    <text evidence="4">The sequence shown here is derived from an EMBL/GenBank/DDBJ whole genome shotgun (WGS) entry which is preliminary data.</text>
</comment>
<reference evidence="4 5" key="1">
    <citation type="submission" date="2021-05" db="EMBL/GenBank/DDBJ databases">
        <title>Genome Assembly of Synthetic Allotetraploid Brassica napus Reveals Homoeologous Exchanges between Subgenomes.</title>
        <authorList>
            <person name="Davis J.T."/>
        </authorList>
    </citation>
    <scope>NUCLEOTIDE SEQUENCE [LARGE SCALE GENOMIC DNA]</scope>
    <source>
        <strain evidence="5">cv. Da-Ae</strain>
        <tissue evidence="4">Seedling</tissue>
    </source>
</reference>
<evidence type="ECO:0000256" key="2">
    <source>
        <dbReference type="SAM" id="Phobius"/>
    </source>
</evidence>
<sequence>CLTGIKLSLTRLPRHSCSDAGRAGARRRRLRPIFFFMVSFAPSQNSRSVTYFAFPQSFILDLEITKLEKTFVVSARVLETTGPASFTGESWNCGTKTTSPCLDPQKGWLSICNRSATHYACTNGASHHLFPLSEFNFQLRSRSERTSTGFSGSELLSDKAQSSDVKNTSSHRSSSTSRYKRDSVPLLGGCSIPKLPIFTVSYPPSCATVLHPANEVCPNSAARTLLVKFRSVEGNADISPSFSSIWARPMPFAKGVSPFSISQNINFNEKTKDKDLVLFNSFSMSLDGFTEPLIQTIVNTMLYHSIQKRSLLLWLSMDSPVPSSKTFSMRSVISPAIKQMKLSKSLTVLLSCGAVRTGPEDATDFVSTIFRGVDCLSTSLFNNSLSIYPRGFSTLIIYVVLSLVLLVEPGLFLLERALAVKERLTTRGIQIDTTCSNCSRESESICHMLFVCEKAKEVWDLANIPLPQNGFSRNSVFLNFLHLLKIYNSNEGDPNTRSVFPWLVWEVWKARNALAFDNKTVSAYTIASRAFEEASSWQKTMILKTNTEIVDV</sequence>
<gene>
    <name evidence="4" type="ORF">HID58_000029</name>
</gene>
<name>A0ABQ8EFE1_BRANA</name>
<dbReference type="Pfam" id="PF13966">
    <property type="entry name" value="zf-RVT"/>
    <property type="match status" value="1"/>
</dbReference>
<dbReference type="InterPro" id="IPR026960">
    <property type="entry name" value="RVT-Znf"/>
</dbReference>
<feature type="non-terminal residue" evidence="4">
    <location>
        <position position="1"/>
    </location>
</feature>
<dbReference type="EMBL" id="JAGKQM010000001">
    <property type="protein sequence ID" value="KAH0940392.1"/>
    <property type="molecule type" value="Genomic_DNA"/>
</dbReference>
<feature type="domain" description="Reverse transcriptase zinc-binding" evidence="3">
    <location>
        <begin position="413"/>
        <end position="459"/>
    </location>
</feature>
<keyword evidence="2" id="KW-0812">Transmembrane</keyword>
<keyword evidence="5" id="KW-1185">Reference proteome</keyword>
<evidence type="ECO:0000256" key="1">
    <source>
        <dbReference type="SAM" id="MobiDB-lite"/>
    </source>
</evidence>
<proteinExistence type="predicted"/>
<evidence type="ECO:0000313" key="4">
    <source>
        <dbReference type="EMBL" id="KAH0940392.1"/>
    </source>
</evidence>
<feature type="non-terminal residue" evidence="4">
    <location>
        <position position="552"/>
    </location>
</feature>
<dbReference type="Proteomes" id="UP000824890">
    <property type="component" value="Unassembled WGS sequence"/>
</dbReference>
<evidence type="ECO:0000313" key="5">
    <source>
        <dbReference type="Proteomes" id="UP000824890"/>
    </source>
</evidence>
<keyword evidence="2" id="KW-0472">Membrane</keyword>